<dbReference type="Gene3D" id="1.20.1250.20">
    <property type="entry name" value="MFS general substrate transporter like domains"/>
    <property type="match status" value="1"/>
</dbReference>
<comment type="subcellular location">
    <subcellularLocation>
        <location evidence="1">Cell inner membrane</location>
        <topology evidence="1">Multi-pass membrane protein</topology>
    </subcellularLocation>
</comment>
<comment type="similarity">
    <text evidence="2">Belongs to the major facilitator superfamily. Metabolite:H+ Symporter (MHS) family (TC 2.A.1.6) family.</text>
</comment>
<evidence type="ECO:0000313" key="11">
    <source>
        <dbReference type="EMBL" id="SUH16918.1"/>
    </source>
</evidence>
<keyword evidence="6 10" id="KW-0812">Transmembrane</keyword>
<evidence type="ECO:0000256" key="4">
    <source>
        <dbReference type="ARBA" id="ARBA00022475"/>
    </source>
</evidence>
<dbReference type="InterPro" id="IPR051084">
    <property type="entry name" value="H+-coupled_symporters"/>
</dbReference>
<keyword evidence="9 10" id="KW-0472">Membrane</keyword>
<feature type="transmembrane region" description="Helical" evidence="10">
    <location>
        <begin position="57"/>
        <end position="73"/>
    </location>
</feature>
<keyword evidence="5" id="KW-0997">Cell inner membrane</keyword>
<keyword evidence="4" id="KW-1003">Cell membrane</keyword>
<proteinExistence type="inferred from homology"/>
<evidence type="ECO:0000256" key="3">
    <source>
        <dbReference type="ARBA" id="ARBA00022448"/>
    </source>
</evidence>
<dbReference type="PROSITE" id="PS00216">
    <property type="entry name" value="SUGAR_TRANSPORT_1"/>
    <property type="match status" value="1"/>
</dbReference>
<dbReference type="InterPro" id="IPR005829">
    <property type="entry name" value="Sugar_transporter_CS"/>
</dbReference>
<evidence type="ECO:0000256" key="5">
    <source>
        <dbReference type="ARBA" id="ARBA00022519"/>
    </source>
</evidence>
<dbReference type="Pfam" id="PF07690">
    <property type="entry name" value="MFS_1"/>
    <property type="match status" value="1"/>
</dbReference>
<dbReference type="GO" id="GO:0005886">
    <property type="term" value="C:plasma membrane"/>
    <property type="evidence" value="ECO:0007669"/>
    <property type="project" value="UniProtKB-SubCell"/>
</dbReference>
<evidence type="ECO:0000256" key="1">
    <source>
        <dbReference type="ARBA" id="ARBA00004429"/>
    </source>
</evidence>
<sequence>MTTTTFYFITVYTPTYGRTVLNLSARDSLIVTMLVGVSNFIWLPIGGAISDRIGRRAVLMGITLLALITTWPSCSG</sequence>
<dbReference type="PANTHER" id="PTHR43528">
    <property type="entry name" value="ALPHA-KETOGLUTARATE PERMEASE"/>
    <property type="match status" value="1"/>
</dbReference>
<accession>A0A379WCQ7</accession>
<dbReference type="AlphaFoldDB" id="A0A379WCQ7"/>
<protein>
    <submittedName>
        <fullName evidence="11">Citrate-proton symporter</fullName>
    </submittedName>
</protein>
<gene>
    <name evidence="11" type="primary">citA_2</name>
    <name evidence="11" type="ORF">NCTC8258_04689</name>
</gene>
<evidence type="ECO:0000256" key="7">
    <source>
        <dbReference type="ARBA" id="ARBA00022847"/>
    </source>
</evidence>
<dbReference type="PANTHER" id="PTHR43528:SF6">
    <property type="entry name" value="CITRATE-PROTON SYMPORTER"/>
    <property type="match status" value="1"/>
</dbReference>
<dbReference type="GO" id="GO:0015293">
    <property type="term" value="F:symporter activity"/>
    <property type="evidence" value="ECO:0007669"/>
    <property type="project" value="UniProtKB-KW"/>
</dbReference>
<dbReference type="InterPro" id="IPR011701">
    <property type="entry name" value="MFS"/>
</dbReference>
<evidence type="ECO:0000256" key="9">
    <source>
        <dbReference type="ARBA" id="ARBA00023136"/>
    </source>
</evidence>
<keyword evidence="3" id="KW-0813">Transport</keyword>
<evidence type="ECO:0000256" key="2">
    <source>
        <dbReference type="ARBA" id="ARBA00008240"/>
    </source>
</evidence>
<keyword evidence="7" id="KW-0769">Symport</keyword>
<name>A0A379WCQ7_SALET</name>
<evidence type="ECO:0000256" key="10">
    <source>
        <dbReference type="SAM" id="Phobius"/>
    </source>
</evidence>
<organism evidence="11 12">
    <name type="scientific">Salmonella enterica I</name>
    <dbReference type="NCBI Taxonomy" id="59201"/>
    <lineage>
        <taxon>Bacteria</taxon>
        <taxon>Pseudomonadati</taxon>
        <taxon>Pseudomonadota</taxon>
        <taxon>Gammaproteobacteria</taxon>
        <taxon>Enterobacterales</taxon>
        <taxon>Enterobacteriaceae</taxon>
        <taxon>Salmonella</taxon>
    </lineage>
</organism>
<keyword evidence="8 10" id="KW-1133">Transmembrane helix</keyword>
<evidence type="ECO:0000313" key="12">
    <source>
        <dbReference type="Proteomes" id="UP000255509"/>
    </source>
</evidence>
<dbReference type="EMBL" id="UGXS01000004">
    <property type="protein sequence ID" value="SUH16918.1"/>
    <property type="molecule type" value="Genomic_DNA"/>
</dbReference>
<dbReference type="Proteomes" id="UP000255509">
    <property type="component" value="Unassembled WGS sequence"/>
</dbReference>
<dbReference type="SUPFAM" id="SSF103473">
    <property type="entry name" value="MFS general substrate transporter"/>
    <property type="match status" value="1"/>
</dbReference>
<evidence type="ECO:0000256" key="8">
    <source>
        <dbReference type="ARBA" id="ARBA00022989"/>
    </source>
</evidence>
<reference evidence="11 12" key="1">
    <citation type="submission" date="2018-06" db="EMBL/GenBank/DDBJ databases">
        <authorList>
            <consortium name="Pathogen Informatics"/>
            <person name="Doyle S."/>
        </authorList>
    </citation>
    <scope>NUCLEOTIDE SEQUENCE [LARGE SCALE GENOMIC DNA]</scope>
    <source>
        <strain evidence="11 12">NCTC8258</strain>
    </source>
</reference>
<feature type="transmembrane region" description="Helical" evidence="10">
    <location>
        <begin position="28"/>
        <end position="45"/>
    </location>
</feature>
<evidence type="ECO:0000256" key="6">
    <source>
        <dbReference type="ARBA" id="ARBA00022692"/>
    </source>
</evidence>
<dbReference type="InterPro" id="IPR036259">
    <property type="entry name" value="MFS_trans_sf"/>
</dbReference>